<accession>A0A9D1J8N6</accession>
<sequence length="162" mass="18086">MKKVNSYTNKLLALSIILSVMFVAGIPMIILGANGRIWAIMWVGIAFTAIGFYGTPIAWSVYGSAHTLKRIVYAVTQEHLYTVHEIAAQLSMRESNVRSQLDRCFAKNFLEGYKREGDAIVLNENVAAGKKQMFAECPYCGAKFTYTADDARCPYCRSPVKK</sequence>
<dbReference type="AlphaFoldDB" id="A0A9D1J8N6"/>
<protein>
    <submittedName>
        <fullName evidence="2">Uncharacterized protein</fullName>
    </submittedName>
</protein>
<keyword evidence="1" id="KW-1133">Transmembrane helix</keyword>
<comment type="caution">
    <text evidence="2">The sequence shown here is derived from an EMBL/GenBank/DDBJ whole genome shotgun (WGS) entry which is preliminary data.</text>
</comment>
<evidence type="ECO:0000313" key="3">
    <source>
        <dbReference type="Proteomes" id="UP000823913"/>
    </source>
</evidence>
<evidence type="ECO:0000313" key="2">
    <source>
        <dbReference type="EMBL" id="HIR66501.1"/>
    </source>
</evidence>
<reference evidence="2" key="2">
    <citation type="journal article" date="2021" name="PeerJ">
        <title>Extensive microbial diversity within the chicken gut microbiome revealed by metagenomics and culture.</title>
        <authorList>
            <person name="Gilroy R."/>
            <person name="Ravi A."/>
            <person name="Getino M."/>
            <person name="Pursley I."/>
            <person name="Horton D.L."/>
            <person name="Alikhan N.F."/>
            <person name="Baker D."/>
            <person name="Gharbi K."/>
            <person name="Hall N."/>
            <person name="Watson M."/>
            <person name="Adriaenssens E.M."/>
            <person name="Foster-Nyarko E."/>
            <person name="Jarju S."/>
            <person name="Secka A."/>
            <person name="Antonio M."/>
            <person name="Oren A."/>
            <person name="Chaudhuri R.R."/>
            <person name="La Ragione R."/>
            <person name="Hildebrand F."/>
            <person name="Pallen M.J."/>
        </authorList>
    </citation>
    <scope>NUCLEOTIDE SEQUENCE</scope>
    <source>
        <strain evidence="2">ChiW16-3235</strain>
    </source>
</reference>
<evidence type="ECO:0000256" key="1">
    <source>
        <dbReference type="SAM" id="Phobius"/>
    </source>
</evidence>
<keyword evidence="1" id="KW-0812">Transmembrane</keyword>
<keyword evidence="1" id="KW-0472">Membrane</keyword>
<dbReference type="EMBL" id="DVHK01000009">
    <property type="protein sequence ID" value="HIR66501.1"/>
    <property type="molecule type" value="Genomic_DNA"/>
</dbReference>
<name>A0A9D1J8N6_9FIRM</name>
<gene>
    <name evidence="2" type="ORF">IAB94_00460</name>
</gene>
<feature type="transmembrane region" description="Helical" evidence="1">
    <location>
        <begin position="39"/>
        <end position="62"/>
    </location>
</feature>
<proteinExistence type="predicted"/>
<reference evidence="2" key="1">
    <citation type="submission" date="2020-10" db="EMBL/GenBank/DDBJ databases">
        <authorList>
            <person name="Gilroy R."/>
        </authorList>
    </citation>
    <scope>NUCLEOTIDE SEQUENCE</scope>
    <source>
        <strain evidence="2">ChiW16-3235</strain>
    </source>
</reference>
<feature type="transmembrane region" description="Helical" evidence="1">
    <location>
        <begin position="12"/>
        <end position="33"/>
    </location>
</feature>
<dbReference type="Proteomes" id="UP000823913">
    <property type="component" value="Unassembled WGS sequence"/>
</dbReference>
<organism evidence="2 3">
    <name type="scientific">Candidatus Coproplasma avicola</name>
    <dbReference type="NCBI Taxonomy" id="2840744"/>
    <lineage>
        <taxon>Bacteria</taxon>
        <taxon>Bacillati</taxon>
        <taxon>Bacillota</taxon>
        <taxon>Clostridia</taxon>
        <taxon>Eubacteriales</taxon>
        <taxon>Candidatus Coproplasma</taxon>
    </lineage>
</organism>